<evidence type="ECO:0000313" key="2">
    <source>
        <dbReference type="EMBL" id="AHM56558.1"/>
    </source>
</evidence>
<proteinExistence type="predicted"/>
<dbReference type="Gene3D" id="3.40.630.30">
    <property type="match status" value="1"/>
</dbReference>
<organism evidence="2 3">
    <name type="scientific">Peptoclostridium acidaminophilum DSM 3953</name>
    <dbReference type="NCBI Taxonomy" id="1286171"/>
    <lineage>
        <taxon>Bacteria</taxon>
        <taxon>Bacillati</taxon>
        <taxon>Bacillota</taxon>
        <taxon>Clostridia</taxon>
        <taxon>Peptostreptococcales</taxon>
        <taxon>Peptoclostridiaceae</taxon>
        <taxon>Peptoclostridium</taxon>
    </lineage>
</organism>
<dbReference type="SUPFAM" id="SSF55729">
    <property type="entry name" value="Acyl-CoA N-acyltransferases (Nat)"/>
    <property type="match status" value="1"/>
</dbReference>
<dbReference type="RefSeq" id="WP_025435550.1">
    <property type="nucleotide sequence ID" value="NZ_CP007452.1"/>
</dbReference>
<dbReference type="PROSITE" id="PS51186">
    <property type="entry name" value="GNAT"/>
    <property type="match status" value="1"/>
</dbReference>
<evidence type="ECO:0000313" key="3">
    <source>
        <dbReference type="Proteomes" id="UP000019591"/>
    </source>
</evidence>
<reference evidence="2 3" key="1">
    <citation type="journal article" date="2014" name="Genome Announc.">
        <title>Complete Genome Sequence of Amino Acid-Utilizing Eubacterium acidaminophilum al-2 (DSM 3953).</title>
        <authorList>
            <person name="Poehlein A."/>
            <person name="Andreesen J.R."/>
            <person name="Daniel R."/>
        </authorList>
    </citation>
    <scope>NUCLEOTIDE SEQUENCE [LARGE SCALE GENOMIC DNA]</scope>
    <source>
        <strain evidence="2 3">DSM 3953</strain>
    </source>
</reference>
<dbReference type="OrthoDB" id="1953933at2"/>
<name>W8TFF5_PEPAC</name>
<dbReference type="eggNOG" id="COG0456">
    <property type="taxonomic scope" value="Bacteria"/>
</dbReference>
<dbReference type="EMBL" id="CP007452">
    <property type="protein sequence ID" value="AHM56558.1"/>
    <property type="molecule type" value="Genomic_DNA"/>
</dbReference>
<evidence type="ECO:0000259" key="1">
    <source>
        <dbReference type="PROSITE" id="PS51186"/>
    </source>
</evidence>
<sequence>MLELTRIKPQDIERLDEILRQNNISKCSKENCMAIYEGTEIIGIASYERHGSIAILEKLAMLTIDPGERLKDGLIRALLNMADLQGVRIFIIEKAGDFSFYEKMGFKSIAQRDFVMPEELRDKIKGDDTHIYTMLPDFFEQGCKSCSGCKK</sequence>
<dbReference type="Pfam" id="PF13673">
    <property type="entry name" value="Acetyltransf_10"/>
    <property type="match status" value="1"/>
</dbReference>
<dbReference type="InterPro" id="IPR000182">
    <property type="entry name" value="GNAT_dom"/>
</dbReference>
<feature type="domain" description="N-acetyltransferase" evidence="1">
    <location>
        <begin position="1"/>
        <end position="127"/>
    </location>
</feature>
<dbReference type="Proteomes" id="UP000019591">
    <property type="component" value="Chromosome"/>
</dbReference>
<gene>
    <name evidence="2" type="ORF">EAL2_c12630</name>
</gene>
<accession>W8TFF5</accession>
<dbReference type="KEGG" id="eac:EAL2_c12630"/>
<dbReference type="AlphaFoldDB" id="W8TFF5"/>
<dbReference type="InterPro" id="IPR016181">
    <property type="entry name" value="Acyl_CoA_acyltransferase"/>
</dbReference>
<dbReference type="PATRIC" id="fig|1286171.3.peg.1212"/>
<dbReference type="STRING" id="1286171.EAL2_c12630"/>
<dbReference type="GO" id="GO:0016747">
    <property type="term" value="F:acyltransferase activity, transferring groups other than amino-acyl groups"/>
    <property type="evidence" value="ECO:0007669"/>
    <property type="project" value="InterPro"/>
</dbReference>
<protein>
    <recommendedName>
        <fullName evidence="1">N-acetyltransferase domain-containing protein</fullName>
    </recommendedName>
</protein>
<dbReference type="HOGENOM" id="CLU_1728636_0_0_9"/>
<keyword evidence="3" id="KW-1185">Reference proteome</keyword>